<dbReference type="NCBIfam" id="TIGR00028">
    <property type="entry name" value="Mtu_PIN_fam"/>
    <property type="match status" value="1"/>
</dbReference>
<dbReference type="GO" id="GO:0016788">
    <property type="term" value="F:hydrolase activity, acting on ester bonds"/>
    <property type="evidence" value="ECO:0007669"/>
    <property type="project" value="InterPro"/>
</dbReference>
<dbReference type="Proteomes" id="UP000622317">
    <property type="component" value="Unassembled WGS sequence"/>
</dbReference>
<sequence>MVHLLDVNVMIALVDQDHTHHKKVKSWFKHNQSSGWATCPLTENGFIRILSNPKYPGNAGNAQQITRLLRILKSNPGHQFWCDKISFTDFRGFQLNGTATHKAITDFYLLALSTLYQGKLATLDQRIDSSQVNGGEAALAQI</sequence>
<protein>
    <submittedName>
        <fullName evidence="2">VapC toxin family PIN domain ribonuclease</fullName>
    </submittedName>
</protein>
<dbReference type="InterPro" id="IPR006226">
    <property type="entry name" value="Mtu_PIN"/>
</dbReference>
<comment type="caution">
    <text evidence="2">The sequence shown here is derived from an EMBL/GenBank/DDBJ whole genome shotgun (WGS) entry which is preliminary data.</text>
</comment>
<dbReference type="EMBL" id="JACYFG010000040">
    <property type="protein sequence ID" value="MBD5781087.1"/>
    <property type="molecule type" value="Genomic_DNA"/>
</dbReference>
<dbReference type="AlphaFoldDB" id="A0A927F9Z4"/>
<proteinExistence type="predicted"/>
<reference evidence="2" key="1">
    <citation type="submission" date="2020-09" db="EMBL/GenBank/DDBJ databases">
        <title>Pelagicoccus enzymogenes sp. nov. with an EPS production, isolated from marine sediment.</title>
        <authorList>
            <person name="Feng X."/>
        </authorList>
    </citation>
    <scope>NUCLEOTIDE SEQUENCE</scope>
    <source>
        <strain evidence="2">NFK12</strain>
    </source>
</reference>
<evidence type="ECO:0000313" key="2">
    <source>
        <dbReference type="EMBL" id="MBD5781087.1"/>
    </source>
</evidence>
<dbReference type="InterPro" id="IPR002716">
    <property type="entry name" value="PIN_dom"/>
</dbReference>
<dbReference type="RefSeq" id="WP_191618192.1">
    <property type="nucleotide sequence ID" value="NZ_JACYFG010000040.1"/>
</dbReference>
<dbReference type="Pfam" id="PF01850">
    <property type="entry name" value="PIN"/>
    <property type="match status" value="1"/>
</dbReference>
<dbReference type="InterPro" id="IPR029060">
    <property type="entry name" value="PIN-like_dom_sf"/>
</dbReference>
<evidence type="ECO:0000259" key="1">
    <source>
        <dbReference type="Pfam" id="PF01850"/>
    </source>
</evidence>
<name>A0A927F9Z4_9BACT</name>
<evidence type="ECO:0000313" key="3">
    <source>
        <dbReference type="Proteomes" id="UP000622317"/>
    </source>
</evidence>
<feature type="domain" description="PIN" evidence="1">
    <location>
        <begin position="4"/>
        <end position="128"/>
    </location>
</feature>
<keyword evidence="3" id="KW-1185">Reference proteome</keyword>
<organism evidence="2 3">
    <name type="scientific">Pelagicoccus enzymogenes</name>
    <dbReference type="NCBI Taxonomy" id="2773457"/>
    <lineage>
        <taxon>Bacteria</taxon>
        <taxon>Pseudomonadati</taxon>
        <taxon>Verrucomicrobiota</taxon>
        <taxon>Opitutia</taxon>
        <taxon>Puniceicoccales</taxon>
        <taxon>Pelagicoccaceae</taxon>
        <taxon>Pelagicoccus</taxon>
    </lineage>
</organism>
<dbReference type="SUPFAM" id="SSF88723">
    <property type="entry name" value="PIN domain-like"/>
    <property type="match status" value="1"/>
</dbReference>
<gene>
    <name evidence="2" type="ORF">IEN85_16430</name>
</gene>
<accession>A0A927F9Z4</accession>